<dbReference type="PANTHER" id="PTHR11699">
    <property type="entry name" value="ALDEHYDE DEHYDROGENASE-RELATED"/>
    <property type="match status" value="1"/>
</dbReference>
<dbReference type="Gene3D" id="3.40.605.10">
    <property type="entry name" value="Aldehyde Dehydrogenase, Chain A, domain 1"/>
    <property type="match status" value="1"/>
</dbReference>
<feature type="domain" description="Aldehyde dehydrogenase" evidence="5">
    <location>
        <begin position="27"/>
        <end position="485"/>
    </location>
</feature>
<dbReference type="FunFam" id="3.40.309.10:FF:000012">
    <property type="entry name" value="Betaine aldehyde dehydrogenase"/>
    <property type="match status" value="1"/>
</dbReference>
<dbReference type="VEuPathDB" id="FungiDB:PV08_05939"/>
<protein>
    <recommendedName>
        <fullName evidence="3">aldehyde dehydrogenase (NAD(+))</fullName>
        <ecNumber evidence="3">1.2.1.3</ecNumber>
    </recommendedName>
</protein>
<evidence type="ECO:0000313" key="7">
    <source>
        <dbReference type="Proteomes" id="UP000053328"/>
    </source>
</evidence>
<evidence type="ECO:0000256" key="2">
    <source>
        <dbReference type="ARBA" id="ARBA00023002"/>
    </source>
</evidence>
<dbReference type="EMBL" id="KN847495">
    <property type="protein sequence ID" value="KIW15889.1"/>
    <property type="molecule type" value="Genomic_DNA"/>
</dbReference>
<evidence type="ECO:0000256" key="3">
    <source>
        <dbReference type="ARBA" id="ARBA00024226"/>
    </source>
</evidence>
<evidence type="ECO:0000256" key="4">
    <source>
        <dbReference type="ARBA" id="ARBA00049194"/>
    </source>
</evidence>
<dbReference type="GO" id="GO:0004029">
    <property type="term" value="F:aldehyde dehydrogenase (NAD+) activity"/>
    <property type="evidence" value="ECO:0007669"/>
    <property type="project" value="UniProtKB-EC"/>
</dbReference>
<reference evidence="6 7" key="1">
    <citation type="submission" date="2015-01" db="EMBL/GenBank/DDBJ databases">
        <title>The Genome Sequence of Exophiala spinifera CBS89968.</title>
        <authorList>
            <consortium name="The Broad Institute Genomics Platform"/>
            <person name="Cuomo C."/>
            <person name="de Hoog S."/>
            <person name="Gorbushina A."/>
            <person name="Stielow B."/>
            <person name="Teixiera M."/>
            <person name="Abouelleil A."/>
            <person name="Chapman S.B."/>
            <person name="Priest M."/>
            <person name="Young S.K."/>
            <person name="Wortman J."/>
            <person name="Nusbaum C."/>
            <person name="Birren B."/>
        </authorList>
    </citation>
    <scope>NUCLEOTIDE SEQUENCE [LARGE SCALE GENOMIC DNA]</scope>
    <source>
        <strain evidence="6 7">CBS 89968</strain>
    </source>
</reference>
<organism evidence="6 7">
    <name type="scientific">Exophiala spinifera</name>
    <dbReference type="NCBI Taxonomy" id="91928"/>
    <lineage>
        <taxon>Eukaryota</taxon>
        <taxon>Fungi</taxon>
        <taxon>Dikarya</taxon>
        <taxon>Ascomycota</taxon>
        <taxon>Pezizomycotina</taxon>
        <taxon>Eurotiomycetes</taxon>
        <taxon>Chaetothyriomycetidae</taxon>
        <taxon>Chaetothyriales</taxon>
        <taxon>Herpotrichiellaceae</taxon>
        <taxon>Exophiala</taxon>
    </lineage>
</organism>
<dbReference type="InterPro" id="IPR015590">
    <property type="entry name" value="Aldehyde_DH_dom"/>
</dbReference>
<keyword evidence="7" id="KW-1185">Reference proteome</keyword>
<comment type="similarity">
    <text evidence="1">Belongs to the aldehyde dehydrogenase family.</text>
</comment>
<dbReference type="STRING" id="91928.A0A0D2BX62"/>
<dbReference type="EC" id="1.2.1.3" evidence="3"/>
<dbReference type="FunFam" id="3.40.605.10:FF:000026">
    <property type="entry name" value="Aldehyde dehydrogenase, putative"/>
    <property type="match status" value="1"/>
</dbReference>
<dbReference type="HOGENOM" id="CLU_005391_0_1_1"/>
<dbReference type="SUPFAM" id="SSF53720">
    <property type="entry name" value="ALDH-like"/>
    <property type="match status" value="1"/>
</dbReference>
<dbReference type="Gene3D" id="3.40.309.10">
    <property type="entry name" value="Aldehyde Dehydrogenase, Chain A, domain 2"/>
    <property type="match status" value="1"/>
</dbReference>
<dbReference type="InterPro" id="IPR016163">
    <property type="entry name" value="Ald_DH_C"/>
</dbReference>
<name>A0A0D2BX62_9EURO</name>
<evidence type="ECO:0000256" key="1">
    <source>
        <dbReference type="ARBA" id="ARBA00009986"/>
    </source>
</evidence>
<dbReference type="FunFam" id="3.40.605.10:FF:000007">
    <property type="entry name" value="NAD/NADP-dependent betaine aldehyde dehydrogenase"/>
    <property type="match status" value="1"/>
</dbReference>
<comment type="catalytic activity">
    <reaction evidence="4">
        <text>an aldehyde + NAD(+) + H2O = a carboxylate + NADH + 2 H(+)</text>
        <dbReference type="Rhea" id="RHEA:16185"/>
        <dbReference type="ChEBI" id="CHEBI:15377"/>
        <dbReference type="ChEBI" id="CHEBI:15378"/>
        <dbReference type="ChEBI" id="CHEBI:17478"/>
        <dbReference type="ChEBI" id="CHEBI:29067"/>
        <dbReference type="ChEBI" id="CHEBI:57540"/>
        <dbReference type="ChEBI" id="CHEBI:57945"/>
        <dbReference type="EC" id="1.2.1.3"/>
    </reaction>
</comment>
<proteinExistence type="inferred from homology"/>
<dbReference type="Pfam" id="PF00171">
    <property type="entry name" value="Aldedh"/>
    <property type="match status" value="1"/>
</dbReference>
<evidence type="ECO:0000259" key="5">
    <source>
        <dbReference type="Pfam" id="PF00171"/>
    </source>
</evidence>
<dbReference type="Proteomes" id="UP000053328">
    <property type="component" value="Unassembled WGS sequence"/>
</dbReference>
<dbReference type="AlphaFoldDB" id="A0A0D2BX62"/>
<dbReference type="GeneID" id="27333022"/>
<evidence type="ECO:0000313" key="6">
    <source>
        <dbReference type="EMBL" id="KIW15889.1"/>
    </source>
</evidence>
<gene>
    <name evidence="6" type="ORF">PV08_05939</name>
</gene>
<dbReference type="OrthoDB" id="310895at2759"/>
<dbReference type="InterPro" id="IPR016161">
    <property type="entry name" value="Ald_DH/histidinol_DH"/>
</dbReference>
<dbReference type="RefSeq" id="XP_016236105.1">
    <property type="nucleotide sequence ID" value="XM_016380278.1"/>
</dbReference>
<dbReference type="GO" id="GO:0046394">
    <property type="term" value="P:carboxylic acid biosynthetic process"/>
    <property type="evidence" value="ECO:0007669"/>
    <property type="project" value="UniProtKB-ARBA"/>
</dbReference>
<dbReference type="InterPro" id="IPR016162">
    <property type="entry name" value="Ald_DH_N"/>
</dbReference>
<accession>A0A0D2BX62</accession>
<keyword evidence="2" id="KW-0560">Oxidoreductase</keyword>
<sequence>MAEVSLEGLNNHIIRVPTGLFIDNEFVPATGNATLDLENPATAQHLATVSCAQEQDIDRAVQSSQKAFVSWKSALPSTRRQLLSKLADLLERDASDVSTLESLDAGILYNDSTRLNIPQALENLRYFSGWADKVDGMALAIPEGMAYTRREPYGVCAAIVPWNSPLMITIWKLAPCIAAGNTLIIKTPELCPLYGQKLAELVREAGFPPGVINIVCGLGPVAGQRLAEHPVVRKISFTGSPAVGRQILATSARTNLKKVTLELGGKGPSLVFDDADFENALFWTTIGITANNGQICVAGSRIYVQDTIYDKFVQEFSRRSREAVHGDPLLATTTKGPIISARQRDNVLSFVDQGRQAGAKLLHGGEKLPGAGHFIANTAFSDVPQDASIMQQEIFGPFASISSFKTEEEAIAKANDTSYGLSAAVFTSNLDRAFKVTEAIEAGQVTVNIWGTVNANTPFGGVKESGFGRDMGKEALDEWTVPKVVKWYIQKG</sequence>